<dbReference type="EMBL" id="ADFT01000001">
    <property type="protein sequence ID" value="EFB63700.1"/>
    <property type="molecule type" value="Genomic_DNA"/>
</dbReference>
<accession>D1YFL0</accession>
<evidence type="ECO:0000313" key="2">
    <source>
        <dbReference type="Proteomes" id="UP000003684"/>
    </source>
</evidence>
<name>D1YFL0_LACGS</name>
<proteinExistence type="predicted"/>
<sequence length="60" mass="6769">MIDKRLFKLPKAKIMLAMLAGLMFLQAFAILGQGIFLARAIVGSWKQQPFSEITQDVLLF</sequence>
<comment type="caution">
    <text evidence="1">The sequence shown here is derived from an EMBL/GenBank/DDBJ whole genome shotgun (WGS) entry which is preliminary data.</text>
</comment>
<dbReference type="Proteomes" id="UP000003684">
    <property type="component" value="Unassembled WGS sequence"/>
</dbReference>
<gene>
    <name evidence="1" type="ORF">HMPREF9209_1526</name>
</gene>
<organism evidence="1 2">
    <name type="scientific">Lactobacillus gasseri 224-1</name>
    <dbReference type="NCBI Taxonomy" id="679196"/>
    <lineage>
        <taxon>Bacteria</taxon>
        <taxon>Bacillati</taxon>
        <taxon>Bacillota</taxon>
        <taxon>Bacilli</taxon>
        <taxon>Lactobacillales</taxon>
        <taxon>Lactobacillaceae</taxon>
        <taxon>Lactobacillus</taxon>
    </lineage>
</organism>
<evidence type="ECO:0000313" key="1">
    <source>
        <dbReference type="EMBL" id="EFB63700.1"/>
    </source>
</evidence>
<reference evidence="1 2" key="1">
    <citation type="submission" date="2009-12" db="EMBL/GenBank/DDBJ databases">
        <title>Genome Sequence of Lactobacillus gasseri 224-1.</title>
        <authorList>
            <person name="Durkin A.S."/>
            <person name="Madupu R."/>
            <person name="Torralba M."/>
            <person name="Methe B."/>
            <person name="Sutton G."/>
            <person name="Strausberg R.L."/>
            <person name="Nelson K.E."/>
        </authorList>
    </citation>
    <scope>NUCLEOTIDE SEQUENCE [LARGE SCALE GENOMIC DNA]</scope>
    <source>
        <strain evidence="1 2">224-1</strain>
    </source>
</reference>
<dbReference type="AlphaFoldDB" id="D1YFL0"/>
<protein>
    <submittedName>
        <fullName evidence="1">Uncharacterized protein</fullName>
    </submittedName>
</protein>